<dbReference type="EMBL" id="KV426039">
    <property type="protein sequence ID" value="KZV90867.1"/>
    <property type="molecule type" value="Genomic_DNA"/>
</dbReference>
<evidence type="ECO:0000259" key="2">
    <source>
        <dbReference type="Pfam" id="PF20411"/>
    </source>
</evidence>
<dbReference type="InterPro" id="IPR046520">
    <property type="entry name" value="DUF6697"/>
</dbReference>
<sequence length="423" mass="48329">MSVGRRIFDCVELPPPPADKARYVSLSPVKVKREHEDDDVVLLHETPAPKKPKVEDAVKVKIEETAEELKFKERKVKIEPSAVVLSEEGVRRRLDKYSRKPLVTTLTEAERNHTFSRQLFTDHFERGHNVYTFFRSRGGSLGDAFWTRFMCPNRSMNPYAPRVPGENGLFLNSDVTEDQESDIETDNDSDSASDSNSVVVTGETRAVDDKKSEEKKRPTAFERCTSVLAHIAPGHWRYVGHYASYPAESLTVEEWKQQSSSFKNALITEAFNRKQCYKMRWRVWQRKRMRTRLGRDPTKAEVREAIEPLTDRDLPGLTMKDIEKAFENGELCVKVEALCFVAYHEEFQREMIEISANPRPRPKKAKPRARPKAKPKVKVEVKAKAKVKVEDKAKAKKEGATVAVGQKRKRAGSDDSYSDDGSD</sequence>
<dbReference type="Pfam" id="PF20411">
    <property type="entry name" value="DUF6697"/>
    <property type="match status" value="1"/>
</dbReference>
<feature type="region of interest" description="Disordered" evidence="1">
    <location>
        <begin position="176"/>
        <end position="216"/>
    </location>
</feature>
<organism evidence="3 4">
    <name type="scientific">Exidia glandulosa HHB12029</name>
    <dbReference type="NCBI Taxonomy" id="1314781"/>
    <lineage>
        <taxon>Eukaryota</taxon>
        <taxon>Fungi</taxon>
        <taxon>Dikarya</taxon>
        <taxon>Basidiomycota</taxon>
        <taxon>Agaricomycotina</taxon>
        <taxon>Agaricomycetes</taxon>
        <taxon>Auriculariales</taxon>
        <taxon>Exidiaceae</taxon>
        <taxon>Exidia</taxon>
    </lineage>
</organism>
<dbReference type="STRING" id="1314781.A0A165GQQ5"/>
<feature type="compositionally biased region" description="Basic residues" evidence="1">
    <location>
        <begin position="360"/>
        <end position="376"/>
    </location>
</feature>
<reference evidence="3 4" key="1">
    <citation type="journal article" date="2016" name="Mol. Biol. Evol.">
        <title>Comparative Genomics of Early-Diverging Mushroom-Forming Fungi Provides Insights into the Origins of Lignocellulose Decay Capabilities.</title>
        <authorList>
            <person name="Nagy L.G."/>
            <person name="Riley R."/>
            <person name="Tritt A."/>
            <person name="Adam C."/>
            <person name="Daum C."/>
            <person name="Floudas D."/>
            <person name="Sun H."/>
            <person name="Yadav J.S."/>
            <person name="Pangilinan J."/>
            <person name="Larsson K.H."/>
            <person name="Matsuura K."/>
            <person name="Barry K."/>
            <person name="Labutti K."/>
            <person name="Kuo R."/>
            <person name="Ohm R.A."/>
            <person name="Bhattacharya S.S."/>
            <person name="Shirouzu T."/>
            <person name="Yoshinaga Y."/>
            <person name="Martin F.M."/>
            <person name="Grigoriev I.V."/>
            <person name="Hibbett D.S."/>
        </authorList>
    </citation>
    <scope>NUCLEOTIDE SEQUENCE [LARGE SCALE GENOMIC DNA]</scope>
    <source>
        <strain evidence="3 4">HHB12029</strain>
    </source>
</reference>
<protein>
    <recommendedName>
        <fullName evidence="2">DUF6697 domain-containing protein</fullName>
    </recommendedName>
</protein>
<feature type="domain" description="DUF6697" evidence="2">
    <location>
        <begin position="114"/>
        <end position="353"/>
    </location>
</feature>
<feature type="compositionally biased region" description="Acidic residues" evidence="1">
    <location>
        <begin position="176"/>
        <end position="191"/>
    </location>
</feature>
<feature type="compositionally biased region" description="Basic and acidic residues" evidence="1">
    <location>
        <begin position="205"/>
        <end position="216"/>
    </location>
</feature>
<dbReference type="OrthoDB" id="3176940at2759"/>
<dbReference type="InParanoid" id="A0A165GQQ5"/>
<dbReference type="AlphaFoldDB" id="A0A165GQQ5"/>
<name>A0A165GQQ5_EXIGL</name>
<feature type="compositionally biased region" description="Basic and acidic residues" evidence="1">
    <location>
        <begin position="377"/>
        <end position="399"/>
    </location>
</feature>
<dbReference type="Proteomes" id="UP000077266">
    <property type="component" value="Unassembled WGS sequence"/>
</dbReference>
<feature type="region of interest" description="Disordered" evidence="1">
    <location>
        <begin position="354"/>
        <end position="423"/>
    </location>
</feature>
<evidence type="ECO:0000313" key="3">
    <source>
        <dbReference type="EMBL" id="KZV90867.1"/>
    </source>
</evidence>
<proteinExistence type="predicted"/>
<gene>
    <name evidence="3" type="ORF">EXIGLDRAFT_837531</name>
</gene>
<evidence type="ECO:0000313" key="4">
    <source>
        <dbReference type="Proteomes" id="UP000077266"/>
    </source>
</evidence>
<evidence type="ECO:0000256" key="1">
    <source>
        <dbReference type="SAM" id="MobiDB-lite"/>
    </source>
</evidence>
<keyword evidence="4" id="KW-1185">Reference proteome</keyword>
<accession>A0A165GQQ5</accession>